<dbReference type="Proteomes" id="UP000245119">
    <property type="component" value="Linkage Group LG2"/>
</dbReference>
<dbReference type="EMBL" id="PZQS01000002">
    <property type="protein sequence ID" value="PVD36590.1"/>
    <property type="molecule type" value="Genomic_DNA"/>
</dbReference>
<evidence type="ECO:0000313" key="2">
    <source>
        <dbReference type="Proteomes" id="UP000245119"/>
    </source>
</evidence>
<comment type="caution">
    <text evidence="1">The sequence shown here is derived from an EMBL/GenBank/DDBJ whole genome shotgun (WGS) entry which is preliminary data.</text>
</comment>
<proteinExistence type="predicted"/>
<reference evidence="1 2" key="1">
    <citation type="submission" date="2018-04" db="EMBL/GenBank/DDBJ databases">
        <title>The genome of golden apple snail Pomacea canaliculata provides insight into stress tolerance and invasive adaptation.</title>
        <authorList>
            <person name="Liu C."/>
            <person name="Liu B."/>
            <person name="Ren Y."/>
            <person name="Zhang Y."/>
            <person name="Wang H."/>
            <person name="Li S."/>
            <person name="Jiang F."/>
            <person name="Yin L."/>
            <person name="Zhang G."/>
            <person name="Qian W."/>
            <person name="Fan W."/>
        </authorList>
    </citation>
    <scope>NUCLEOTIDE SEQUENCE [LARGE SCALE GENOMIC DNA]</scope>
    <source>
        <strain evidence="1">SZHN2017</strain>
        <tissue evidence="1">Muscle</tissue>
    </source>
</reference>
<accession>A0A2T7PT72</accession>
<keyword evidence="2" id="KW-1185">Reference proteome</keyword>
<evidence type="ECO:0000313" key="1">
    <source>
        <dbReference type="EMBL" id="PVD36590.1"/>
    </source>
</evidence>
<name>A0A2T7PT72_POMCA</name>
<protein>
    <submittedName>
        <fullName evidence="1">Uncharacterized protein</fullName>
    </submittedName>
</protein>
<sequence>MFGCCRCSMGEEAPSRIFTEALSMVPMTGREGREGLGDSPEGRLAAEPSCTRMTARIPGLLSEDSRCVTSRYVCLDMSATLHLAIPLHFPVTLSPAKNVLFPPVELIGDDSFLRICLEI</sequence>
<gene>
    <name evidence="1" type="ORF">C0Q70_03575</name>
</gene>
<dbReference type="AlphaFoldDB" id="A0A2T7PT72"/>
<organism evidence="1 2">
    <name type="scientific">Pomacea canaliculata</name>
    <name type="common">Golden apple snail</name>
    <dbReference type="NCBI Taxonomy" id="400727"/>
    <lineage>
        <taxon>Eukaryota</taxon>
        <taxon>Metazoa</taxon>
        <taxon>Spiralia</taxon>
        <taxon>Lophotrochozoa</taxon>
        <taxon>Mollusca</taxon>
        <taxon>Gastropoda</taxon>
        <taxon>Caenogastropoda</taxon>
        <taxon>Architaenioglossa</taxon>
        <taxon>Ampullarioidea</taxon>
        <taxon>Ampullariidae</taxon>
        <taxon>Pomacea</taxon>
    </lineage>
</organism>